<feature type="domain" description="MADS-box" evidence="7">
    <location>
        <begin position="1"/>
        <end position="51"/>
    </location>
</feature>
<keyword evidence="4" id="KW-0804">Transcription</keyword>
<dbReference type="OrthoDB" id="1898716at2759"/>
<dbReference type="GO" id="GO:0005634">
    <property type="term" value="C:nucleus"/>
    <property type="evidence" value="ECO:0007669"/>
    <property type="project" value="UniProtKB-SubCell"/>
</dbReference>
<dbReference type="Proteomes" id="UP000636479">
    <property type="component" value="Unassembled WGS sequence"/>
</dbReference>
<evidence type="ECO:0000313" key="8">
    <source>
        <dbReference type="EMBL" id="KAF7291954.1"/>
    </source>
</evidence>
<keyword evidence="3" id="KW-0238">DNA-binding</keyword>
<dbReference type="PRINTS" id="PR00404">
    <property type="entry name" value="MADSDOMAIN"/>
</dbReference>
<sequence length="402" mass="42667">MGRRKIEIQPITHERNRSVTFVKRKLGLMKKAYELGVLCSVEVAVIILEERPGQEQKLYQYCSGDIRDMIARHTEHDGESDTKGPSDFSGVADKTEDAIGEDEEEADEEEPPPPPPKKKAKPSKDDMEYRGSGSMAIPSPPISIRKLASTASKVKSSILASSDQHPARPTRNGSSKSTASAPPAKRPRLARSPPPKREDTSEDELPPPRRPRRERRASSLSPPPGIGGIGLTLPPPSSMATMYNYPPVPPPPLSRYGGGYGGGPLPGVGGYHNPPILELPGPGHFSGPPPPRAQRASYGSQYGVEWPIHSHPPPPPPSGQPSTGSTSGDYTASWLDYLSAVPPPSTTASGPSPGFSFEGIVGTGVTRSASTTSWERGGSKRPASAAESLSGSETGAGREDND</sequence>
<evidence type="ECO:0000313" key="9">
    <source>
        <dbReference type="Proteomes" id="UP000636479"/>
    </source>
</evidence>
<dbReference type="PROSITE" id="PS50066">
    <property type="entry name" value="MADS_BOX_2"/>
    <property type="match status" value="1"/>
</dbReference>
<keyword evidence="9" id="KW-1185">Reference proteome</keyword>
<dbReference type="GeneID" id="59351229"/>
<dbReference type="PANTHER" id="PTHR11945:SF534">
    <property type="entry name" value="MYOCYTE-SPECIFIC ENHANCER FACTOR 2"/>
    <property type="match status" value="1"/>
</dbReference>
<feature type="compositionally biased region" description="Pro residues" evidence="6">
    <location>
        <begin position="310"/>
        <end position="319"/>
    </location>
</feature>
<dbReference type="AlphaFoldDB" id="A0A8H6VXN2"/>
<gene>
    <name evidence="8" type="ORF">MIND_01221000</name>
</gene>
<dbReference type="InterPro" id="IPR002100">
    <property type="entry name" value="TF_MADSbox"/>
</dbReference>
<evidence type="ECO:0000256" key="1">
    <source>
        <dbReference type="ARBA" id="ARBA00004123"/>
    </source>
</evidence>
<proteinExistence type="predicted"/>
<dbReference type="Gene3D" id="3.40.1810.10">
    <property type="entry name" value="Transcription factor, MADS-box"/>
    <property type="match status" value="1"/>
</dbReference>
<dbReference type="Pfam" id="PF00319">
    <property type="entry name" value="SRF-TF"/>
    <property type="match status" value="1"/>
</dbReference>
<evidence type="ECO:0000256" key="6">
    <source>
        <dbReference type="SAM" id="MobiDB-lite"/>
    </source>
</evidence>
<feature type="compositionally biased region" description="Low complexity" evidence="6">
    <location>
        <begin position="346"/>
        <end position="356"/>
    </location>
</feature>
<accession>A0A8H6VXN2</accession>
<feature type="compositionally biased region" description="Basic and acidic residues" evidence="6">
    <location>
        <begin position="75"/>
        <end position="84"/>
    </location>
</feature>
<feature type="compositionally biased region" description="Gly residues" evidence="6">
    <location>
        <begin position="256"/>
        <end position="270"/>
    </location>
</feature>
<dbReference type="EMBL" id="JACAZF010000012">
    <property type="protein sequence ID" value="KAF7291954.1"/>
    <property type="molecule type" value="Genomic_DNA"/>
</dbReference>
<feature type="compositionally biased region" description="Polar residues" evidence="6">
    <location>
        <begin position="365"/>
        <end position="374"/>
    </location>
</feature>
<dbReference type="RefSeq" id="XP_037214681.1">
    <property type="nucleotide sequence ID" value="XM_037368713.1"/>
</dbReference>
<comment type="subcellular location">
    <subcellularLocation>
        <location evidence="1">Nucleus</location>
    </subcellularLocation>
</comment>
<keyword evidence="5" id="KW-0539">Nucleus</keyword>
<evidence type="ECO:0000259" key="7">
    <source>
        <dbReference type="PROSITE" id="PS50066"/>
    </source>
</evidence>
<reference evidence="8" key="1">
    <citation type="submission" date="2020-05" db="EMBL/GenBank/DDBJ databases">
        <title>Mycena genomes resolve the evolution of fungal bioluminescence.</title>
        <authorList>
            <person name="Tsai I.J."/>
        </authorList>
    </citation>
    <scope>NUCLEOTIDE SEQUENCE</scope>
    <source>
        <strain evidence="8">171206Taipei</strain>
    </source>
</reference>
<feature type="compositionally biased region" description="Low complexity" evidence="6">
    <location>
        <begin position="174"/>
        <end position="183"/>
    </location>
</feature>
<dbReference type="SMART" id="SM00432">
    <property type="entry name" value="MADS"/>
    <property type="match status" value="1"/>
</dbReference>
<feature type="compositionally biased region" description="Acidic residues" evidence="6">
    <location>
        <begin position="98"/>
        <end position="111"/>
    </location>
</feature>
<comment type="caution">
    <text evidence="8">The sequence shown here is derived from an EMBL/GenBank/DDBJ whole genome shotgun (WGS) entry which is preliminary data.</text>
</comment>
<dbReference type="GO" id="GO:0045944">
    <property type="term" value="P:positive regulation of transcription by RNA polymerase II"/>
    <property type="evidence" value="ECO:0007669"/>
    <property type="project" value="TreeGrafter"/>
</dbReference>
<dbReference type="GO" id="GO:0046983">
    <property type="term" value="F:protein dimerization activity"/>
    <property type="evidence" value="ECO:0007669"/>
    <property type="project" value="InterPro"/>
</dbReference>
<dbReference type="SUPFAM" id="SSF55455">
    <property type="entry name" value="SRF-like"/>
    <property type="match status" value="1"/>
</dbReference>
<evidence type="ECO:0000256" key="2">
    <source>
        <dbReference type="ARBA" id="ARBA00023015"/>
    </source>
</evidence>
<dbReference type="PANTHER" id="PTHR11945">
    <property type="entry name" value="MADS BOX PROTEIN"/>
    <property type="match status" value="1"/>
</dbReference>
<feature type="compositionally biased region" description="Polar residues" evidence="6">
    <location>
        <begin position="149"/>
        <end position="164"/>
    </location>
</feature>
<dbReference type="GO" id="GO:0000981">
    <property type="term" value="F:DNA-binding transcription factor activity, RNA polymerase II-specific"/>
    <property type="evidence" value="ECO:0007669"/>
    <property type="project" value="TreeGrafter"/>
</dbReference>
<dbReference type="InterPro" id="IPR036879">
    <property type="entry name" value="TF_MADSbox_sf"/>
</dbReference>
<protein>
    <submittedName>
        <fullName evidence="8">SRF-like protein</fullName>
    </submittedName>
</protein>
<name>A0A8H6VXN2_9AGAR</name>
<evidence type="ECO:0000256" key="3">
    <source>
        <dbReference type="ARBA" id="ARBA00023125"/>
    </source>
</evidence>
<evidence type="ECO:0000256" key="5">
    <source>
        <dbReference type="ARBA" id="ARBA00023242"/>
    </source>
</evidence>
<organism evidence="8 9">
    <name type="scientific">Mycena indigotica</name>
    <dbReference type="NCBI Taxonomy" id="2126181"/>
    <lineage>
        <taxon>Eukaryota</taxon>
        <taxon>Fungi</taxon>
        <taxon>Dikarya</taxon>
        <taxon>Basidiomycota</taxon>
        <taxon>Agaricomycotina</taxon>
        <taxon>Agaricomycetes</taxon>
        <taxon>Agaricomycetidae</taxon>
        <taxon>Agaricales</taxon>
        <taxon>Marasmiineae</taxon>
        <taxon>Mycenaceae</taxon>
        <taxon>Mycena</taxon>
    </lineage>
</organism>
<evidence type="ECO:0000256" key="4">
    <source>
        <dbReference type="ARBA" id="ARBA00023163"/>
    </source>
</evidence>
<feature type="region of interest" description="Disordered" evidence="6">
    <location>
        <begin position="75"/>
        <end position="402"/>
    </location>
</feature>
<dbReference type="GO" id="GO:0000978">
    <property type="term" value="F:RNA polymerase II cis-regulatory region sequence-specific DNA binding"/>
    <property type="evidence" value="ECO:0007669"/>
    <property type="project" value="TreeGrafter"/>
</dbReference>
<keyword evidence="2" id="KW-0805">Transcription regulation</keyword>